<organism evidence="2 3">
    <name type="scientific">Umezawaea endophytica</name>
    <dbReference type="NCBI Taxonomy" id="1654476"/>
    <lineage>
        <taxon>Bacteria</taxon>
        <taxon>Bacillati</taxon>
        <taxon>Actinomycetota</taxon>
        <taxon>Actinomycetes</taxon>
        <taxon>Pseudonocardiales</taxon>
        <taxon>Pseudonocardiaceae</taxon>
        <taxon>Umezawaea</taxon>
    </lineage>
</organism>
<accession>A0A9X2VL76</accession>
<sequence>MKSEDLVVHALGLLLRNDMAGFAALWAEDGVLEFPFAQPGAPRRVEGRAAVQEYLREYPDLLNVREIPEQVVHLTADPDVVVVEFTVNGVVVPTAKPYTMSYIAVITVRDGEIRHYRDYWSPAAAADVMGGLDSAFSGAADV</sequence>
<dbReference type="InterPro" id="IPR037401">
    <property type="entry name" value="SnoaL-like"/>
</dbReference>
<evidence type="ECO:0000259" key="1">
    <source>
        <dbReference type="Pfam" id="PF12680"/>
    </source>
</evidence>
<gene>
    <name evidence="2" type="ORF">NZH93_16565</name>
</gene>
<dbReference type="InterPro" id="IPR032710">
    <property type="entry name" value="NTF2-like_dom_sf"/>
</dbReference>
<comment type="caution">
    <text evidence="2">The sequence shown here is derived from an EMBL/GenBank/DDBJ whole genome shotgun (WGS) entry which is preliminary data.</text>
</comment>
<reference evidence="2" key="1">
    <citation type="submission" date="2022-08" db="EMBL/GenBank/DDBJ databases">
        <authorList>
            <person name="Tistechok S."/>
            <person name="Samborskyy M."/>
            <person name="Roman I."/>
        </authorList>
    </citation>
    <scope>NUCLEOTIDE SEQUENCE</scope>
    <source>
        <strain evidence="2">DSM 103496</strain>
    </source>
</reference>
<dbReference type="CDD" id="cd00531">
    <property type="entry name" value="NTF2_like"/>
    <property type="match status" value="1"/>
</dbReference>
<dbReference type="EMBL" id="JANYMP010000007">
    <property type="protein sequence ID" value="MCS7478474.1"/>
    <property type="molecule type" value="Genomic_DNA"/>
</dbReference>
<dbReference type="AlphaFoldDB" id="A0A9X2VL76"/>
<keyword evidence="3" id="KW-1185">Reference proteome</keyword>
<dbReference type="RefSeq" id="WP_259623985.1">
    <property type="nucleotide sequence ID" value="NZ_JANYMP010000007.1"/>
</dbReference>
<dbReference type="Proteomes" id="UP001141259">
    <property type="component" value="Unassembled WGS sequence"/>
</dbReference>
<name>A0A9X2VL76_9PSEU</name>
<feature type="domain" description="SnoaL-like" evidence="1">
    <location>
        <begin position="15"/>
        <end position="115"/>
    </location>
</feature>
<proteinExistence type="predicted"/>
<evidence type="ECO:0000313" key="3">
    <source>
        <dbReference type="Proteomes" id="UP001141259"/>
    </source>
</evidence>
<dbReference type="Gene3D" id="3.10.450.50">
    <property type="match status" value="1"/>
</dbReference>
<dbReference type="Pfam" id="PF12680">
    <property type="entry name" value="SnoaL_2"/>
    <property type="match status" value="1"/>
</dbReference>
<evidence type="ECO:0000313" key="2">
    <source>
        <dbReference type="EMBL" id="MCS7478474.1"/>
    </source>
</evidence>
<dbReference type="SUPFAM" id="SSF54427">
    <property type="entry name" value="NTF2-like"/>
    <property type="match status" value="1"/>
</dbReference>
<protein>
    <submittedName>
        <fullName evidence="2">Nuclear transport factor 2 family protein</fullName>
    </submittedName>
</protein>